<evidence type="ECO:0000259" key="1">
    <source>
        <dbReference type="Pfam" id="PF16565"/>
    </source>
</evidence>
<feature type="domain" description="MITD1 C-terminal phospholipase D-like" evidence="1">
    <location>
        <begin position="2"/>
        <end position="101"/>
    </location>
</feature>
<dbReference type="Gene3D" id="3.30.870.30">
    <property type="entry name" value="MITD, C-terminal phospholipase D-like domain"/>
    <property type="match status" value="1"/>
</dbReference>
<reference evidence="3" key="1">
    <citation type="submission" date="2022-11" db="UniProtKB">
        <authorList>
            <consortium name="WormBaseParasite"/>
        </authorList>
    </citation>
    <scope>IDENTIFICATION</scope>
</reference>
<dbReference type="Pfam" id="PF16565">
    <property type="entry name" value="MIT_C"/>
    <property type="match status" value="1"/>
</dbReference>
<dbReference type="WBParaSite" id="nRc.2.0.1.t27580-RA">
    <property type="protein sequence ID" value="nRc.2.0.1.t27580-RA"/>
    <property type="gene ID" value="nRc.2.0.1.g27580"/>
</dbReference>
<dbReference type="Proteomes" id="UP000887565">
    <property type="component" value="Unplaced"/>
</dbReference>
<accession>A0A915JN08</accession>
<dbReference type="OMA" id="KCYETTI"/>
<sequence length="111" mass="12644">MVTSAPALRLINLTTCQDEVSEGNQLQSKALEEIKVSLSAHNVSLMVNYSPSLHDREIIFNNGWIVKIGRGLDYFKSCSKFSIGFCDFDRRKCYETTIDIFYTIPKCNIKL</sequence>
<organism evidence="2 3">
    <name type="scientific">Romanomermis culicivorax</name>
    <name type="common">Nematode worm</name>
    <dbReference type="NCBI Taxonomy" id="13658"/>
    <lineage>
        <taxon>Eukaryota</taxon>
        <taxon>Metazoa</taxon>
        <taxon>Ecdysozoa</taxon>
        <taxon>Nematoda</taxon>
        <taxon>Enoplea</taxon>
        <taxon>Dorylaimia</taxon>
        <taxon>Mermithida</taxon>
        <taxon>Mermithoidea</taxon>
        <taxon>Mermithidae</taxon>
        <taxon>Romanomermis</taxon>
    </lineage>
</organism>
<dbReference type="AlphaFoldDB" id="A0A915JN08"/>
<dbReference type="InterPro" id="IPR032341">
    <property type="entry name" value="MITD1_C"/>
</dbReference>
<evidence type="ECO:0000313" key="3">
    <source>
        <dbReference type="WBParaSite" id="nRc.2.0.1.t27580-RA"/>
    </source>
</evidence>
<evidence type="ECO:0000313" key="2">
    <source>
        <dbReference type="Proteomes" id="UP000887565"/>
    </source>
</evidence>
<dbReference type="InterPro" id="IPR038113">
    <property type="entry name" value="MITD1_C_sf"/>
</dbReference>
<keyword evidence="2" id="KW-1185">Reference proteome</keyword>
<name>A0A915JN08_ROMCU</name>
<proteinExistence type="predicted"/>
<protein>
    <submittedName>
        <fullName evidence="3">MITD1 C-terminal phospholipase D-like domain-containing protein</fullName>
    </submittedName>
</protein>